<evidence type="ECO:0008006" key="3">
    <source>
        <dbReference type="Google" id="ProtNLM"/>
    </source>
</evidence>
<protein>
    <recommendedName>
        <fullName evidence="3">DUF1737 domain-containing protein</fullName>
    </recommendedName>
</protein>
<sequence length="54" mass="6208">MNTQKEQRYLPALRAHIDQMLNNGWKIISRSPLKLSSGRRTCLVMHGMLIGEVD</sequence>
<evidence type="ECO:0000313" key="2">
    <source>
        <dbReference type="Proteomes" id="UP001212042"/>
    </source>
</evidence>
<dbReference type="EMBL" id="JAQJZJ010000006">
    <property type="protein sequence ID" value="MDA7087605.1"/>
    <property type="molecule type" value="Genomic_DNA"/>
</dbReference>
<accession>A0ABT4XHE0</accession>
<dbReference type="Proteomes" id="UP001212042">
    <property type="component" value="Unassembled WGS sequence"/>
</dbReference>
<name>A0ABT4XHE0_9PSED</name>
<dbReference type="RefSeq" id="WP_271348478.1">
    <property type="nucleotide sequence ID" value="NZ_JAQJZJ010000006.1"/>
</dbReference>
<keyword evidence="2" id="KW-1185">Reference proteome</keyword>
<comment type="caution">
    <text evidence="1">The sequence shown here is derived from an EMBL/GenBank/DDBJ whole genome shotgun (WGS) entry which is preliminary data.</text>
</comment>
<organism evidence="1 2">
    <name type="scientific">Pseudomonas aestuarii</name>
    <dbReference type="NCBI Taxonomy" id="3018340"/>
    <lineage>
        <taxon>Bacteria</taxon>
        <taxon>Pseudomonadati</taxon>
        <taxon>Pseudomonadota</taxon>
        <taxon>Gammaproteobacteria</taxon>
        <taxon>Pseudomonadales</taxon>
        <taxon>Pseudomonadaceae</taxon>
        <taxon>Pseudomonas</taxon>
    </lineage>
</organism>
<gene>
    <name evidence="1" type="ORF">PH586_14540</name>
</gene>
<proteinExistence type="predicted"/>
<evidence type="ECO:0000313" key="1">
    <source>
        <dbReference type="EMBL" id="MDA7087605.1"/>
    </source>
</evidence>
<reference evidence="1 2" key="1">
    <citation type="submission" date="2023-01" db="EMBL/GenBank/DDBJ databases">
        <title>Pseudomonas SA3-5T sp. nov., isolated from tidal flat sediment.</title>
        <authorList>
            <person name="Kim H.S."/>
            <person name="Kim J.-S."/>
            <person name="Suh M.K."/>
            <person name="Eom M.K."/>
            <person name="Lee J.-S."/>
        </authorList>
    </citation>
    <scope>NUCLEOTIDE SEQUENCE [LARGE SCALE GENOMIC DNA]</scope>
    <source>
        <strain evidence="1 2">SA3-5</strain>
    </source>
</reference>